<evidence type="ECO:0000256" key="1">
    <source>
        <dbReference type="SAM" id="MobiDB-lite"/>
    </source>
</evidence>
<name>A0AAV2K1E5_KNICA</name>
<feature type="region of interest" description="Disordered" evidence="1">
    <location>
        <begin position="1"/>
        <end position="20"/>
    </location>
</feature>
<accession>A0AAV2K1E5</accession>
<feature type="compositionally biased region" description="Polar residues" evidence="1">
    <location>
        <begin position="28"/>
        <end position="54"/>
    </location>
</feature>
<organism evidence="2 3">
    <name type="scientific">Knipowitschia caucasica</name>
    <name type="common">Caucasian dwarf goby</name>
    <name type="synonym">Pomatoschistus caucasicus</name>
    <dbReference type="NCBI Taxonomy" id="637954"/>
    <lineage>
        <taxon>Eukaryota</taxon>
        <taxon>Metazoa</taxon>
        <taxon>Chordata</taxon>
        <taxon>Craniata</taxon>
        <taxon>Vertebrata</taxon>
        <taxon>Euteleostomi</taxon>
        <taxon>Actinopterygii</taxon>
        <taxon>Neopterygii</taxon>
        <taxon>Teleostei</taxon>
        <taxon>Neoteleostei</taxon>
        <taxon>Acanthomorphata</taxon>
        <taxon>Gobiaria</taxon>
        <taxon>Gobiiformes</taxon>
        <taxon>Gobioidei</taxon>
        <taxon>Gobiidae</taxon>
        <taxon>Gobiinae</taxon>
        <taxon>Knipowitschia</taxon>
    </lineage>
</organism>
<reference evidence="2 3" key="1">
    <citation type="submission" date="2024-04" db="EMBL/GenBank/DDBJ databases">
        <authorList>
            <person name="Waldvogel A.-M."/>
            <person name="Schoenle A."/>
        </authorList>
    </citation>
    <scope>NUCLEOTIDE SEQUENCE [LARGE SCALE GENOMIC DNA]</scope>
</reference>
<proteinExistence type="predicted"/>
<keyword evidence="3" id="KW-1185">Reference proteome</keyword>
<dbReference type="AlphaFoldDB" id="A0AAV2K1E5"/>
<feature type="region of interest" description="Disordered" evidence="1">
    <location>
        <begin position="28"/>
        <end position="58"/>
    </location>
</feature>
<protein>
    <submittedName>
        <fullName evidence="2">Uncharacterized protein</fullName>
    </submittedName>
</protein>
<evidence type="ECO:0000313" key="2">
    <source>
        <dbReference type="EMBL" id="CAL1581962.1"/>
    </source>
</evidence>
<evidence type="ECO:0000313" key="3">
    <source>
        <dbReference type="Proteomes" id="UP001497482"/>
    </source>
</evidence>
<sequence>MCALPQPQAQHAAEENQPSEHISNLTRTAMPQGSMDPNTSDQLPLAEQTSQLQTPPDPLRTRIIYTREELLALRSSGLTSDLHVPTELIQGRRRRRGCRGGKKRKLWAQQRQAKGSVGLSRRLPQSRTIDTCGLDLS</sequence>
<dbReference type="Proteomes" id="UP001497482">
    <property type="component" value="Chromosome 15"/>
</dbReference>
<gene>
    <name evidence="2" type="ORF">KC01_LOCUS12670</name>
</gene>
<dbReference type="EMBL" id="OZ035837">
    <property type="protein sequence ID" value="CAL1581962.1"/>
    <property type="molecule type" value="Genomic_DNA"/>
</dbReference>